<dbReference type="EMBL" id="JALJOV010000821">
    <property type="protein sequence ID" value="KAK9861060.1"/>
    <property type="molecule type" value="Genomic_DNA"/>
</dbReference>
<dbReference type="AlphaFoldDB" id="A0AAW1SVP2"/>
<dbReference type="GO" id="GO:0016853">
    <property type="term" value="F:isomerase activity"/>
    <property type="evidence" value="ECO:0007669"/>
    <property type="project" value="UniProtKB-KW"/>
</dbReference>
<dbReference type="Proteomes" id="UP001485043">
    <property type="component" value="Unassembled WGS sequence"/>
</dbReference>
<evidence type="ECO:0000256" key="2">
    <source>
        <dbReference type="ARBA" id="ARBA00023235"/>
    </source>
</evidence>
<organism evidence="4 5">
    <name type="scientific">Apatococcus fuscideae</name>
    <dbReference type="NCBI Taxonomy" id="2026836"/>
    <lineage>
        <taxon>Eukaryota</taxon>
        <taxon>Viridiplantae</taxon>
        <taxon>Chlorophyta</taxon>
        <taxon>core chlorophytes</taxon>
        <taxon>Trebouxiophyceae</taxon>
        <taxon>Chlorellales</taxon>
        <taxon>Chlorellaceae</taxon>
        <taxon>Apatococcus</taxon>
    </lineage>
</organism>
<keyword evidence="2" id="KW-0413">Isomerase</keyword>
<dbReference type="Gene3D" id="3.10.310.10">
    <property type="entry name" value="Diaminopimelate Epimerase, Chain A, domain 1"/>
    <property type="match status" value="2"/>
</dbReference>
<gene>
    <name evidence="4" type="ORF">WJX84_010626</name>
</gene>
<proteinExistence type="inferred from homology"/>
<evidence type="ECO:0000256" key="1">
    <source>
        <dbReference type="ARBA" id="ARBA00008270"/>
    </source>
</evidence>
<protein>
    <submittedName>
        <fullName evidence="4">Uncharacterized protein</fullName>
    </submittedName>
</protein>
<dbReference type="Pfam" id="PF02567">
    <property type="entry name" value="PhzC-PhzF"/>
    <property type="match status" value="1"/>
</dbReference>
<dbReference type="SUPFAM" id="SSF54506">
    <property type="entry name" value="Diaminopimelate epimerase-like"/>
    <property type="match status" value="1"/>
</dbReference>
<dbReference type="InterPro" id="IPR003719">
    <property type="entry name" value="Phenazine_PhzF-like"/>
</dbReference>
<keyword evidence="5" id="KW-1185">Reference proteome</keyword>
<sequence length="555" mass="58673">MALTFFQVDAFTTEAFRGNPAAVVFVHDQTLTCQQMQHIAIENNLSETAYLEHEEPGTVADISYFASASTFRLRWFTPAAEVALCGHATLASAAAIFKGTRNPSTALNFLTASGILTVRRAAADSIGPMSMDLPSFPSDSAKVPADWQSPDSELMQALFSRSATQVRAVEFQHAHLKYLLIEMTPNADKAASAIRAITPDFMRLKAAGSHDLVGIIVTLCDDGGSKILSRFFAPFVGINEDPVTGSAFSVLVPYWHKQLHKDSFQAEQCSARGGRLTAELVRDISGGYGGKPGYGQQGYGGQQAGYPMQNGYGAPQGAYTGYPPQGGMAGGYPQPGMYPQQGGMMGGGGGMMGGGRRMGGGGMGGGAGLLAGGGAGLLGGMLIGDAMADDGGEEAARSRAGIERRSHLCIASAPFRGLSIVLKPAIASARGVLDPARSLSVSIQLRGQQTKMGGCLGSPAGTQQAKMNAYQNQQRYGQQPVQGYPAGAYQQQPYGGYPQQQPNGEYPPQQQYGGYPPQQQYGGYPPQGGYPQPGYYPQQQPIRRIDRAAVHKTEK</sequence>
<dbReference type="PANTHER" id="PTHR13774:SF17">
    <property type="entry name" value="PHENAZINE BIOSYNTHESIS-LIKE DOMAIN-CONTAINING PROTEIN"/>
    <property type="match status" value="1"/>
</dbReference>
<evidence type="ECO:0000313" key="4">
    <source>
        <dbReference type="EMBL" id="KAK9861060.1"/>
    </source>
</evidence>
<feature type="compositionally biased region" description="Low complexity" evidence="3">
    <location>
        <begin position="482"/>
        <end position="541"/>
    </location>
</feature>
<comment type="caution">
    <text evidence="4">The sequence shown here is derived from an EMBL/GenBank/DDBJ whole genome shotgun (WGS) entry which is preliminary data.</text>
</comment>
<comment type="similarity">
    <text evidence="1">Belongs to the PhzF family.</text>
</comment>
<dbReference type="PANTHER" id="PTHR13774">
    <property type="entry name" value="PHENAZINE BIOSYNTHESIS PROTEIN"/>
    <property type="match status" value="1"/>
</dbReference>
<feature type="compositionally biased region" description="Basic and acidic residues" evidence="3">
    <location>
        <begin position="543"/>
        <end position="555"/>
    </location>
</feature>
<accession>A0AAW1SVP2</accession>
<evidence type="ECO:0000313" key="5">
    <source>
        <dbReference type="Proteomes" id="UP001485043"/>
    </source>
</evidence>
<reference evidence="4 5" key="1">
    <citation type="journal article" date="2024" name="Nat. Commun.">
        <title>Phylogenomics reveals the evolutionary origins of lichenization in chlorophyte algae.</title>
        <authorList>
            <person name="Puginier C."/>
            <person name="Libourel C."/>
            <person name="Otte J."/>
            <person name="Skaloud P."/>
            <person name="Haon M."/>
            <person name="Grisel S."/>
            <person name="Petersen M."/>
            <person name="Berrin J.G."/>
            <person name="Delaux P.M."/>
            <person name="Dal Grande F."/>
            <person name="Keller J."/>
        </authorList>
    </citation>
    <scope>NUCLEOTIDE SEQUENCE [LARGE SCALE GENOMIC DNA]</scope>
    <source>
        <strain evidence="4 5">SAG 2523</strain>
    </source>
</reference>
<feature type="region of interest" description="Disordered" evidence="3">
    <location>
        <begin position="477"/>
        <end position="555"/>
    </location>
</feature>
<dbReference type="GO" id="GO:0005737">
    <property type="term" value="C:cytoplasm"/>
    <property type="evidence" value="ECO:0007669"/>
    <property type="project" value="TreeGrafter"/>
</dbReference>
<name>A0AAW1SVP2_9CHLO</name>
<evidence type="ECO:0000256" key="3">
    <source>
        <dbReference type="SAM" id="MobiDB-lite"/>
    </source>
</evidence>
<dbReference type="NCBIfam" id="TIGR00654">
    <property type="entry name" value="PhzF_family"/>
    <property type="match status" value="1"/>
</dbReference>